<evidence type="ECO:0000256" key="1">
    <source>
        <dbReference type="SAM" id="Phobius"/>
    </source>
</evidence>
<protein>
    <recommendedName>
        <fullName evidence="4">Integral membrane protein</fullName>
    </recommendedName>
</protein>
<dbReference type="Proteomes" id="UP001595956">
    <property type="component" value="Unassembled WGS sequence"/>
</dbReference>
<organism evidence="2 3">
    <name type="scientific">Nocardioides caricicola</name>
    <dbReference type="NCBI Taxonomy" id="634770"/>
    <lineage>
        <taxon>Bacteria</taxon>
        <taxon>Bacillati</taxon>
        <taxon>Actinomycetota</taxon>
        <taxon>Actinomycetes</taxon>
        <taxon>Propionibacteriales</taxon>
        <taxon>Nocardioidaceae</taxon>
        <taxon>Nocardioides</taxon>
    </lineage>
</organism>
<feature type="transmembrane region" description="Helical" evidence="1">
    <location>
        <begin position="240"/>
        <end position="260"/>
    </location>
</feature>
<feature type="transmembrane region" description="Helical" evidence="1">
    <location>
        <begin position="38"/>
        <end position="60"/>
    </location>
</feature>
<dbReference type="RefSeq" id="WP_345176402.1">
    <property type="nucleotide sequence ID" value="NZ_BAABFQ010000006.1"/>
</dbReference>
<feature type="transmembrane region" description="Helical" evidence="1">
    <location>
        <begin position="404"/>
        <end position="424"/>
    </location>
</feature>
<proteinExistence type="predicted"/>
<keyword evidence="1" id="KW-1133">Transmembrane helix</keyword>
<accession>A0ABW0MVS1</accession>
<feature type="transmembrane region" description="Helical" evidence="1">
    <location>
        <begin position="267"/>
        <end position="288"/>
    </location>
</feature>
<feature type="transmembrane region" description="Helical" evidence="1">
    <location>
        <begin position="319"/>
        <end position="339"/>
    </location>
</feature>
<dbReference type="EMBL" id="JBHSMD010000001">
    <property type="protein sequence ID" value="MFC5492376.1"/>
    <property type="molecule type" value="Genomic_DNA"/>
</dbReference>
<gene>
    <name evidence="2" type="ORF">ACFPKY_04665</name>
</gene>
<evidence type="ECO:0000313" key="2">
    <source>
        <dbReference type="EMBL" id="MFC5492376.1"/>
    </source>
</evidence>
<evidence type="ECO:0000313" key="3">
    <source>
        <dbReference type="Proteomes" id="UP001595956"/>
    </source>
</evidence>
<feature type="transmembrane region" description="Helical" evidence="1">
    <location>
        <begin position="381"/>
        <end position="398"/>
    </location>
</feature>
<keyword evidence="1" id="KW-0812">Transmembrane</keyword>
<name>A0ABW0MVS1_9ACTN</name>
<evidence type="ECO:0008006" key="4">
    <source>
        <dbReference type="Google" id="ProtNLM"/>
    </source>
</evidence>
<keyword evidence="3" id="KW-1185">Reference proteome</keyword>
<sequence>MTSTPDPATAAELEALRAEVARLQAEGQGRRTGWWRPVVSGVLILLLAVLLPLGVVARWVHNEVADTDRYVESIEPLAQDPAIQDAVVSKVTTEIMTRLQVEAVTQEAVDALAELGLPPLAATSLNALSTPLSNAISGFVEDKVREIVESDRFQTAWLEANRQAHAQLVAVLTGEGSELVDVSDNTVAINLGPVIDEVKLRLVDSGFDLAGQLPAIDLQLTVFQSDDIATAQSAFRVLNGLNTALPIVLLLLVAGAVAVARSRRRALITAMLVSAASMLLLGVALNAFRVVYLDAIPVETLPTDAAAAFYDNMVWFIRLNLRAILVLTLTIAFVAWVSGPGSNALALRRGTSRAIDWGRGGGARVGLNTGRFGVFLDANRTMIRVVVLGLALLLYAMADHPTGGFTITLLLVAAVLLLIIELLARPAADAAEPADGVPPPPAPGPS</sequence>
<keyword evidence="1" id="KW-0472">Membrane</keyword>
<reference evidence="3" key="1">
    <citation type="journal article" date="2019" name="Int. J. Syst. Evol. Microbiol.">
        <title>The Global Catalogue of Microorganisms (GCM) 10K type strain sequencing project: providing services to taxonomists for standard genome sequencing and annotation.</title>
        <authorList>
            <consortium name="The Broad Institute Genomics Platform"/>
            <consortium name="The Broad Institute Genome Sequencing Center for Infectious Disease"/>
            <person name="Wu L."/>
            <person name="Ma J."/>
        </authorList>
    </citation>
    <scope>NUCLEOTIDE SEQUENCE [LARGE SCALE GENOMIC DNA]</scope>
    <source>
        <strain evidence="3">KACC 13778</strain>
    </source>
</reference>
<comment type="caution">
    <text evidence="2">The sequence shown here is derived from an EMBL/GenBank/DDBJ whole genome shotgun (WGS) entry which is preliminary data.</text>
</comment>